<feature type="region of interest" description="Disordered" evidence="7">
    <location>
        <begin position="404"/>
        <end position="534"/>
    </location>
</feature>
<gene>
    <name evidence="10" type="ORF">QRX60_29455</name>
</gene>
<evidence type="ECO:0000259" key="9">
    <source>
        <dbReference type="SMART" id="SM00387"/>
    </source>
</evidence>
<feature type="compositionally biased region" description="Polar residues" evidence="7">
    <location>
        <begin position="420"/>
        <end position="442"/>
    </location>
</feature>
<keyword evidence="6" id="KW-0902">Two-component regulatory system</keyword>
<dbReference type="PANTHER" id="PTHR44936">
    <property type="entry name" value="SENSOR PROTEIN CREC"/>
    <property type="match status" value="1"/>
</dbReference>
<organism evidence="10 11">
    <name type="scientific">Amycolatopsis mongoliensis</name>
    <dbReference type="NCBI Taxonomy" id="715475"/>
    <lineage>
        <taxon>Bacteria</taxon>
        <taxon>Bacillati</taxon>
        <taxon>Actinomycetota</taxon>
        <taxon>Actinomycetes</taxon>
        <taxon>Pseudonocardiales</taxon>
        <taxon>Pseudonocardiaceae</taxon>
        <taxon>Amycolatopsis</taxon>
    </lineage>
</organism>
<evidence type="ECO:0000256" key="7">
    <source>
        <dbReference type="SAM" id="MobiDB-lite"/>
    </source>
</evidence>
<evidence type="ECO:0000256" key="5">
    <source>
        <dbReference type="ARBA" id="ARBA00022777"/>
    </source>
</evidence>
<evidence type="ECO:0000256" key="1">
    <source>
        <dbReference type="ARBA" id="ARBA00000085"/>
    </source>
</evidence>
<dbReference type="KEGG" id="amog:QRX60_29455"/>
<evidence type="ECO:0000256" key="4">
    <source>
        <dbReference type="ARBA" id="ARBA00022679"/>
    </source>
</evidence>
<evidence type="ECO:0000313" key="10">
    <source>
        <dbReference type="EMBL" id="WIX98193.1"/>
    </source>
</evidence>
<feature type="transmembrane region" description="Helical" evidence="8">
    <location>
        <begin position="18"/>
        <end position="39"/>
    </location>
</feature>
<feature type="region of interest" description="Disordered" evidence="7">
    <location>
        <begin position="556"/>
        <end position="586"/>
    </location>
</feature>
<dbReference type="RefSeq" id="WP_285994678.1">
    <property type="nucleotide sequence ID" value="NZ_CP127295.1"/>
</dbReference>
<evidence type="ECO:0000256" key="2">
    <source>
        <dbReference type="ARBA" id="ARBA00012438"/>
    </source>
</evidence>
<dbReference type="AlphaFoldDB" id="A0A9Y2JJ14"/>
<accession>A0A9Y2JJ14</accession>
<evidence type="ECO:0000256" key="6">
    <source>
        <dbReference type="ARBA" id="ARBA00023012"/>
    </source>
</evidence>
<keyword evidence="3" id="KW-0597">Phosphoprotein</keyword>
<evidence type="ECO:0000313" key="11">
    <source>
        <dbReference type="Proteomes" id="UP001239397"/>
    </source>
</evidence>
<keyword evidence="8" id="KW-1133">Transmembrane helix</keyword>
<dbReference type="SMART" id="SM00387">
    <property type="entry name" value="HATPase_c"/>
    <property type="match status" value="1"/>
</dbReference>
<dbReference type="GO" id="GO:0005524">
    <property type="term" value="F:ATP binding"/>
    <property type="evidence" value="ECO:0007669"/>
    <property type="project" value="UniProtKB-KW"/>
</dbReference>
<comment type="catalytic activity">
    <reaction evidence="1">
        <text>ATP + protein L-histidine = ADP + protein N-phospho-L-histidine.</text>
        <dbReference type="EC" id="2.7.13.3"/>
    </reaction>
</comment>
<keyword evidence="10" id="KW-0067">ATP-binding</keyword>
<feature type="domain" description="Histidine kinase/HSP90-like ATPase" evidence="9">
    <location>
        <begin position="246"/>
        <end position="358"/>
    </location>
</feature>
<dbReference type="CDD" id="cd00075">
    <property type="entry name" value="HATPase"/>
    <property type="match status" value="1"/>
</dbReference>
<feature type="region of interest" description="Disordered" evidence="7">
    <location>
        <begin position="374"/>
        <end position="393"/>
    </location>
</feature>
<dbReference type="Proteomes" id="UP001239397">
    <property type="component" value="Chromosome"/>
</dbReference>
<reference evidence="10 11" key="1">
    <citation type="submission" date="2023-06" db="EMBL/GenBank/DDBJ databases">
        <authorList>
            <person name="Oyuntsetseg B."/>
            <person name="Kim S.B."/>
        </authorList>
    </citation>
    <scope>NUCLEOTIDE SEQUENCE [LARGE SCALE GENOMIC DNA]</scope>
    <source>
        <strain evidence="10 11">4-36</strain>
    </source>
</reference>
<dbReference type="EC" id="2.7.13.3" evidence="2"/>
<dbReference type="GO" id="GO:0000160">
    <property type="term" value="P:phosphorelay signal transduction system"/>
    <property type="evidence" value="ECO:0007669"/>
    <property type="project" value="UniProtKB-KW"/>
</dbReference>
<keyword evidence="10" id="KW-0547">Nucleotide-binding</keyword>
<keyword evidence="5" id="KW-0418">Kinase</keyword>
<dbReference type="InterPro" id="IPR003594">
    <property type="entry name" value="HATPase_dom"/>
</dbReference>
<dbReference type="EMBL" id="CP127295">
    <property type="protein sequence ID" value="WIX98193.1"/>
    <property type="molecule type" value="Genomic_DNA"/>
</dbReference>
<keyword evidence="8" id="KW-0472">Membrane</keyword>
<dbReference type="SUPFAM" id="SSF55874">
    <property type="entry name" value="ATPase domain of HSP90 chaperone/DNA topoisomerase II/histidine kinase"/>
    <property type="match status" value="1"/>
</dbReference>
<dbReference type="Gene3D" id="3.30.565.10">
    <property type="entry name" value="Histidine kinase-like ATPase, C-terminal domain"/>
    <property type="match status" value="1"/>
</dbReference>
<evidence type="ECO:0000256" key="8">
    <source>
        <dbReference type="SAM" id="Phobius"/>
    </source>
</evidence>
<evidence type="ECO:0000256" key="3">
    <source>
        <dbReference type="ARBA" id="ARBA00022553"/>
    </source>
</evidence>
<proteinExistence type="predicted"/>
<dbReference type="GO" id="GO:0004673">
    <property type="term" value="F:protein histidine kinase activity"/>
    <property type="evidence" value="ECO:0007669"/>
    <property type="project" value="UniProtKB-EC"/>
</dbReference>
<protein>
    <recommendedName>
        <fullName evidence="2">histidine kinase</fullName>
        <ecNumber evidence="2">2.7.13.3</ecNumber>
    </recommendedName>
</protein>
<dbReference type="InterPro" id="IPR036890">
    <property type="entry name" value="HATPase_C_sf"/>
</dbReference>
<name>A0A9Y2JJ14_9PSEU</name>
<keyword evidence="4" id="KW-0808">Transferase</keyword>
<dbReference type="Pfam" id="PF02518">
    <property type="entry name" value="HATPase_c"/>
    <property type="match status" value="1"/>
</dbReference>
<dbReference type="InterPro" id="IPR050980">
    <property type="entry name" value="2C_sensor_his_kinase"/>
</dbReference>
<keyword evidence="8" id="KW-0812">Transmembrane</keyword>
<sequence>MTIDAVRGRGTEPLLTKFIVFCALQTTSAGLIAVSLLWTPSWPRLAALPVLAGAIGAGVLMFSEARRQRRSLEKLHRGLELLGRQRLPDIVDNVVASRNANHVRLQLPTVSDEKLAHLVGDVEQVCTNAVRLAQEQDEIRSGYAEVFLNMFRRTQTLLLRQLKIIEGLEQENRSASDLNRFYQLDHLVMRMRRNNENILVLSGTELVRKTKDPVPIDDLLRASISEIDSYQRVRLINTPSVRIANTAAGDLIRIVAELLDNATSFSPPDKPVTVKAELARHRGLSIGVIDNGIGMSDADISSANEQLRKLSSVEIARSRRLGLLVAGRLAGRHGFRVELFGGDDVEGVSALVSVPSSVLLNEDAVRAALPGDASRGSTMGATGGITNRAGRGGSAVPVTITVRRQETQASDGATERRPSSWHNRTKVQATRKQATGLSSSDLVAQAHSDVPGELPTRIPNKRIAAAETAKPSVPRRTSRWFQAPSKIRQKGLPSAGSAGDLSANSGGDAADNRRSKVDQTWQMAEKSQHQQDYTYTDDGLPLRKKGAHLFVGSADGGLAADPVQNPKPIERDPKHTQRRLSSYQQGVQKAKEQEARLRGTRHTGGWTVLEVGQK</sequence>
<keyword evidence="11" id="KW-1185">Reference proteome</keyword>
<dbReference type="PANTHER" id="PTHR44936:SF9">
    <property type="entry name" value="SENSOR PROTEIN CREC"/>
    <property type="match status" value="1"/>
</dbReference>